<accession>A0A8J5VUN6</accession>
<protein>
    <submittedName>
        <fullName evidence="7">Uncharacterized protein</fullName>
    </submittedName>
</protein>
<evidence type="ECO:0000256" key="3">
    <source>
        <dbReference type="ARBA" id="ARBA00022692"/>
    </source>
</evidence>
<organism evidence="7 8">
    <name type="scientific">Zizania palustris</name>
    <name type="common">Northern wild rice</name>
    <dbReference type="NCBI Taxonomy" id="103762"/>
    <lineage>
        <taxon>Eukaryota</taxon>
        <taxon>Viridiplantae</taxon>
        <taxon>Streptophyta</taxon>
        <taxon>Embryophyta</taxon>
        <taxon>Tracheophyta</taxon>
        <taxon>Spermatophyta</taxon>
        <taxon>Magnoliopsida</taxon>
        <taxon>Liliopsida</taxon>
        <taxon>Poales</taxon>
        <taxon>Poaceae</taxon>
        <taxon>BOP clade</taxon>
        <taxon>Oryzoideae</taxon>
        <taxon>Oryzeae</taxon>
        <taxon>Zizaniinae</taxon>
        <taxon>Zizania</taxon>
    </lineage>
</organism>
<sequence length="127" mass="14146">MYALDRSFESVLASFAPPVVGFLAEHVFGYTPLSYGAGVNSAGRDWANAAALAKALYMAIAIPMLLCCCIYSLLYWTYPRDRERAKMDTLVASELEPIEMERCHRAGGHAGRKDAARDRCRLRRGRV</sequence>
<evidence type="ECO:0000256" key="4">
    <source>
        <dbReference type="ARBA" id="ARBA00022989"/>
    </source>
</evidence>
<dbReference type="Proteomes" id="UP000729402">
    <property type="component" value="Unassembled WGS sequence"/>
</dbReference>
<comment type="caution">
    <text evidence="7">The sequence shown here is derived from an EMBL/GenBank/DDBJ whole genome shotgun (WGS) entry which is preliminary data.</text>
</comment>
<evidence type="ECO:0000256" key="6">
    <source>
        <dbReference type="SAM" id="Phobius"/>
    </source>
</evidence>
<dbReference type="PANTHER" id="PTHR23505">
    <property type="entry name" value="SPINSTER"/>
    <property type="match status" value="1"/>
</dbReference>
<proteinExistence type="predicted"/>
<name>A0A8J5VUN6_ZIZPA</name>
<feature type="transmembrane region" description="Helical" evidence="6">
    <location>
        <begin position="55"/>
        <end position="78"/>
    </location>
</feature>
<reference evidence="7" key="2">
    <citation type="submission" date="2021-02" db="EMBL/GenBank/DDBJ databases">
        <authorList>
            <person name="Kimball J.A."/>
            <person name="Haas M.W."/>
            <person name="Macchietto M."/>
            <person name="Kono T."/>
            <person name="Duquette J."/>
            <person name="Shao M."/>
        </authorList>
    </citation>
    <scope>NUCLEOTIDE SEQUENCE</scope>
    <source>
        <tissue evidence="7">Fresh leaf tissue</tissue>
    </source>
</reference>
<reference evidence="7" key="1">
    <citation type="journal article" date="2021" name="bioRxiv">
        <title>Whole Genome Assembly and Annotation of Northern Wild Rice, Zizania palustris L., Supports a Whole Genome Duplication in the Zizania Genus.</title>
        <authorList>
            <person name="Haas M."/>
            <person name="Kono T."/>
            <person name="Macchietto M."/>
            <person name="Millas R."/>
            <person name="McGilp L."/>
            <person name="Shao M."/>
            <person name="Duquette J."/>
            <person name="Hirsch C.N."/>
            <person name="Kimball J."/>
        </authorList>
    </citation>
    <scope>NUCLEOTIDE SEQUENCE</scope>
    <source>
        <tissue evidence="7">Fresh leaf tissue</tissue>
    </source>
</reference>
<evidence type="ECO:0000256" key="2">
    <source>
        <dbReference type="ARBA" id="ARBA00022448"/>
    </source>
</evidence>
<evidence type="ECO:0000256" key="1">
    <source>
        <dbReference type="ARBA" id="ARBA00004141"/>
    </source>
</evidence>
<evidence type="ECO:0000313" key="7">
    <source>
        <dbReference type="EMBL" id="KAG8056569.1"/>
    </source>
</evidence>
<dbReference type="GO" id="GO:0016020">
    <property type="term" value="C:membrane"/>
    <property type="evidence" value="ECO:0007669"/>
    <property type="project" value="UniProtKB-SubCell"/>
</dbReference>
<keyword evidence="3 6" id="KW-0812">Transmembrane</keyword>
<keyword evidence="2" id="KW-0813">Transport</keyword>
<gene>
    <name evidence="7" type="ORF">GUJ93_ZPchr0002g24151</name>
</gene>
<comment type="subcellular location">
    <subcellularLocation>
        <location evidence="1">Membrane</location>
        <topology evidence="1">Multi-pass membrane protein</topology>
    </subcellularLocation>
</comment>
<dbReference type="OrthoDB" id="440755at2759"/>
<dbReference type="InterPro" id="IPR044770">
    <property type="entry name" value="MFS_spinster-like"/>
</dbReference>
<keyword evidence="4 6" id="KW-1133">Transmembrane helix</keyword>
<keyword evidence="5 6" id="KW-0472">Membrane</keyword>
<dbReference type="EMBL" id="JAAALK010000287">
    <property type="protein sequence ID" value="KAG8056569.1"/>
    <property type="molecule type" value="Genomic_DNA"/>
</dbReference>
<dbReference type="PANTHER" id="PTHR23505:SF52">
    <property type="entry name" value="MAJOR FACILITATOR SUPERFAMILY PROTEIN"/>
    <property type="match status" value="1"/>
</dbReference>
<evidence type="ECO:0000256" key="5">
    <source>
        <dbReference type="ARBA" id="ARBA00023136"/>
    </source>
</evidence>
<dbReference type="AlphaFoldDB" id="A0A8J5VUN6"/>
<evidence type="ECO:0000313" key="8">
    <source>
        <dbReference type="Proteomes" id="UP000729402"/>
    </source>
</evidence>
<keyword evidence="8" id="KW-1185">Reference proteome</keyword>